<keyword evidence="2" id="KW-1185">Reference proteome</keyword>
<comment type="caution">
    <text evidence="1">The sequence shown here is derived from an EMBL/GenBank/DDBJ whole genome shotgun (WGS) entry which is preliminary data.</text>
</comment>
<name>A0A4Q9R5G8_9GAMM</name>
<dbReference type="AlphaFoldDB" id="A0A4Q9R5G8"/>
<dbReference type="PIRSF" id="PIRSF026326">
    <property type="entry name" value="InaA"/>
    <property type="match status" value="1"/>
</dbReference>
<dbReference type="InterPro" id="IPR011009">
    <property type="entry name" value="Kinase-like_dom_sf"/>
</dbReference>
<dbReference type="RefSeq" id="WP_131184308.1">
    <property type="nucleotide sequence ID" value="NZ_QJUO01000012.1"/>
</dbReference>
<accession>A0A4Q9R5G8</accession>
<sequence>MSDFVAPEEASLLHEQGLDTFEALWNLPLVPVDEPNVRGKGISTVYRLCIGERSYFLKRQSNYLTRTLRHPLKGETTLAREFRNIRLYRQRGIPALHAAFFGERNLPGERQALLLTPALDGWLDLHHYLLEWPELAEAERQDVLGTCGRLIRTLHSQGQKHSCLYPKHVFLRRQAGSMQACLIDLEKTRPLLPIRMDRVADIETLVRRAAAWDERCIRHLLASYLDVDGSDARIDDWLQRLARRRADKESRG</sequence>
<keyword evidence="1" id="KW-0808">Transferase</keyword>
<dbReference type="SUPFAM" id="SSF56112">
    <property type="entry name" value="Protein kinase-like (PK-like)"/>
    <property type="match status" value="1"/>
</dbReference>
<evidence type="ECO:0000313" key="1">
    <source>
        <dbReference type="EMBL" id="TBU95727.1"/>
    </source>
</evidence>
<dbReference type="Pfam" id="PF06293">
    <property type="entry name" value="Kdo"/>
    <property type="match status" value="1"/>
</dbReference>
<dbReference type="EMBL" id="QJUP01000015">
    <property type="protein sequence ID" value="TBU95727.1"/>
    <property type="molecule type" value="Genomic_DNA"/>
</dbReference>
<dbReference type="GO" id="GO:0016301">
    <property type="term" value="F:kinase activity"/>
    <property type="evidence" value="ECO:0007669"/>
    <property type="project" value="UniProtKB-KW"/>
</dbReference>
<keyword evidence="1" id="KW-0418">Kinase</keyword>
<proteinExistence type="predicted"/>
<organism evidence="1 2">
    <name type="scientific">Stutzerimonas kirkiae</name>
    <dbReference type="NCBI Taxonomy" id="2211392"/>
    <lineage>
        <taxon>Bacteria</taxon>
        <taxon>Pseudomonadati</taxon>
        <taxon>Pseudomonadota</taxon>
        <taxon>Gammaproteobacteria</taxon>
        <taxon>Pseudomonadales</taxon>
        <taxon>Pseudomonadaceae</taxon>
        <taxon>Stutzerimonas</taxon>
    </lineage>
</organism>
<protein>
    <submittedName>
        <fullName evidence="1">Lipopolysaccharide kinase</fullName>
    </submittedName>
</protein>
<evidence type="ECO:0000313" key="2">
    <source>
        <dbReference type="Proteomes" id="UP000292639"/>
    </source>
</evidence>
<dbReference type="Proteomes" id="UP000292639">
    <property type="component" value="Unassembled WGS sequence"/>
</dbReference>
<gene>
    <name evidence="1" type="ORF">DNJ96_11660</name>
</gene>
<reference evidence="1 2" key="1">
    <citation type="submission" date="2018-06" db="EMBL/GenBank/DDBJ databases">
        <title>Three novel Pseudomonas species isolated from symptomatic oak.</title>
        <authorList>
            <person name="Bueno-Gonzalez V."/>
            <person name="Brady C."/>
        </authorList>
    </citation>
    <scope>NUCLEOTIDE SEQUENCE [LARGE SCALE GENOMIC DNA]</scope>
    <source>
        <strain evidence="1 2">P17C</strain>
    </source>
</reference>
<dbReference type="InterPro" id="IPR027023">
    <property type="entry name" value="Put_LipoPS_kinase_InaA"/>
</dbReference>